<dbReference type="InterPro" id="IPR036426">
    <property type="entry name" value="Bulb-type_lectin_dom_sf"/>
</dbReference>
<evidence type="ECO:0000259" key="1">
    <source>
        <dbReference type="PROSITE" id="PS50927"/>
    </source>
</evidence>
<dbReference type="SMART" id="SM00108">
    <property type="entry name" value="B_lectin"/>
    <property type="match status" value="1"/>
</dbReference>
<dbReference type="AlphaFoldDB" id="A0A5N6UQI3"/>
<dbReference type="Proteomes" id="UP000326950">
    <property type="component" value="Unassembled WGS sequence"/>
</dbReference>
<dbReference type="EMBL" id="ML738651">
    <property type="protein sequence ID" value="KAE8160846.1"/>
    <property type="molecule type" value="Genomic_DNA"/>
</dbReference>
<dbReference type="Gene3D" id="2.90.10.10">
    <property type="entry name" value="Bulb-type lectin domain"/>
    <property type="match status" value="2"/>
</dbReference>
<dbReference type="OrthoDB" id="1884773at2759"/>
<evidence type="ECO:0000313" key="3">
    <source>
        <dbReference type="Proteomes" id="UP000326950"/>
    </source>
</evidence>
<accession>A0A5N6UQI3</accession>
<name>A0A5N6UQI3_ASPTM</name>
<keyword evidence="3" id="KW-1185">Reference proteome</keyword>
<dbReference type="GO" id="GO:0030246">
    <property type="term" value="F:carbohydrate binding"/>
    <property type="evidence" value="ECO:0007669"/>
    <property type="project" value="UniProtKB-KW"/>
</dbReference>
<organism evidence="2 3">
    <name type="scientific">Aspergillus tamarii</name>
    <dbReference type="NCBI Taxonomy" id="41984"/>
    <lineage>
        <taxon>Eukaryota</taxon>
        <taxon>Fungi</taxon>
        <taxon>Dikarya</taxon>
        <taxon>Ascomycota</taxon>
        <taxon>Pezizomycotina</taxon>
        <taxon>Eurotiomycetes</taxon>
        <taxon>Eurotiomycetidae</taxon>
        <taxon>Eurotiales</taxon>
        <taxon>Aspergillaceae</taxon>
        <taxon>Aspergillus</taxon>
        <taxon>Aspergillus subgen. Circumdati</taxon>
    </lineage>
</organism>
<dbReference type="SUPFAM" id="SSF51110">
    <property type="entry name" value="alpha-D-mannose-specific plant lectins"/>
    <property type="match status" value="1"/>
</dbReference>
<reference evidence="2 3" key="1">
    <citation type="submission" date="2019-04" db="EMBL/GenBank/DDBJ databases">
        <title>Friends and foes A comparative genomics study of 23 Aspergillus species from section Flavi.</title>
        <authorList>
            <consortium name="DOE Joint Genome Institute"/>
            <person name="Kjaerbolling I."/>
            <person name="Vesth T."/>
            <person name="Frisvad J.C."/>
            <person name="Nybo J.L."/>
            <person name="Theobald S."/>
            <person name="Kildgaard S."/>
            <person name="Isbrandt T."/>
            <person name="Kuo A."/>
            <person name="Sato A."/>
            <person name="Lyhne E.K."/>
            <person name="Kogle M.E."/>
            <person name="Wiebenga A."/>
            <person name="Kun R.S."/>
            <person name="Lubbers R.J."/>
            <person name="Makela M.R."/>
            <person name="Barry K."/>
            <person name="Chovatia M."/>
            <person name="Clum A."/>
            <person name="Daum C."/>
            <person name="Haridas S."/>
            <person name="He G."/>
            <person name="LaButti K."/>
            <person name="Lipzen A."/>
            <person name="Mondo S."/>
            <person name="Riley R."/>
            <person name="Salamov A."/>
            <person name="Simmons B.A."/>
            <person name="Magnuson J.K."/>
            <person name="Henrissat B."/>
            <person name="Mortensen U.H."/>
            <person name="Larsen T.O."/>
            <person name="Devries R.P."/>
            <person name="Grigoriev I.V."/>
            <person name="Machida M."/>
            <person name="Baker S.E."/>
            <person name="Andersen M.R."/>
        </authorList>
    </citation>
    <scope>NUCLEOTIDE SEQUENCE [LARGE SCALE GENOMIC DNA]</scope>
    <source>
        <strain evidence="2 3">CBS 117626</strain>
    </source>
</reference>
<dbReference type="PROSITE" id="PS50927">
    <property type="entry name" value="BULB_LECTIN"/>
    <property type="match status" value="1"/>
</dbReference>
<proteinExistence type="predicted"/>
<evidence type="ECO:0000313" key="2">
    <source>
        <dbReference type="EMBL" id="KAE8160846.1"/>
    </source>
</evidence>
<protein>
    <submittedName>
        <fullName evidence="2">Bulb-type lectin domain-containing protein</fullName>
    </submittedName>
</protein>
<dbReference type="InterPro" id="IPR001480">
    <property type="entry name" value="Bulb-type_lectin_dom"/>
</dbReference>
<feature type="domain" description="Bulb-type lectin" evidence="1">
    <location>
        <begin position="2"/>
        <end position="124"/>
    </location>
</feature>
<keyword evidence="2" id="KW-0430">Lectin</keyword>
<sequence length="126" mass="14181">MPDTLSNGEWLDVGDSLWSENGEFEFRMQQDGKIAVYQGGNPDSGYDGKCLWQNTPEQRYDIKGVKMQEDGNFCMYTDEGIGNCTWHTNTAAPTGDDSVYGIMQNDGNFVLYKSNDQPIWATDTNQ</sequence>
<gene>
    <name evidence="2" type="ORF">BDV40DRAFT_301938</name>
</gene>